<sequence>MADRLEQMIKTIRGVLSCQDKILRDINSLKNKEWQKNLRYRLDSKVYDYVDIM</sequence>
<dbReference type="HOGENOM" id="CLU_3059104_0_0_12"/>
<evidence type="ECO:0000313" key="1">
    <source>
        <dbReference type="EMBL" id="AHH11217.1"/>
    </source>
</evidence>
<geneLocation type="plasmid" evidence="1">
    <name>unnamed</name>
</geneLocation>
<accession>W5SWF4</accession>
<organism evidence="1">
    <name type="scientific">Borrelia coriaceae ATCC 43381</name>
    <dbReference type="NCBI Taxonomy" id="1408429"/>
    <lineage>
        <taxon>Bacteria</taxon>
        <taxon>Pseudomonadati</taxon>
        <taxon>Spirochaetota</taxon>
        <taxon>Spirochaetia</taxon>
        <taxon>Spirochaetales</taxon>
        <taxon>Borreliaceae</taxon>
        <taxon>Borrelia</taxon>
    </lineage>
</organism>
<proteinExistence type="predicted"/>
<protein>
    <submittedName>
        <fullName evidence="1">Uncharacterized protein</fullName>
    </submittedName>
</protein>
<dbReference type="RefSeq" id="WP_155806430.1">
    <property type="nucleotide sequence ID" value="NZ_CP005747.1"/>
</dbReference>
<dbReference type="EMBL" id="CP005747">
    <property type="protein sequence ID" value="AHH11217.1"/>
    <property type="molecule type" value="Genomic_DNA"/>
</dbReference>
<gene>
    <name evidence="1" type="ORF">BCO_0900052</name>
</gene>
<name>W5SWF4_9SPIR</name>
<dbReference type="AlphaFoldDB" id="W5SWF4"/>
<keyword evidence="1" id="KW-0614">Plasmid</keyword>
<reference evidence="1" key="1">
    <citation type="submission" date="2013-04" db="EMBL/GenBank/DDBJ databases">
        <title>Comparative Genomics of Relapsing Fever Spirochetes.</title>
        <authorList>
            <person name="Schwan T.G."/>
            <person name="Raffel S.J."/>
            <person name="Porcella S.F."/>
            <person name="Martens C.A."/>
            <person name="Bruno D.P."/>
            <person name="Ricklefs S.M."/>
            <person name="Barbian K.B."/>
        </authorList>
    </citation>
    <scope>NUCLEOTIDE SEQUENCE</scope>
    <source>
        <strain evidence="1">Co53</strain>
        <plasmid evidence="1">unnamed</plasmid>
    </source>
</reference>